<evidence type="ECO:0008006" key="3">
    <source>
        <dbReference type="Google" id="ProtNLM"/>
    </source>
</evidence>
<dbReference type="Proteomes" id="UP001431209">
    <property type="component" value="Unassembled WGS sequence"/>
</dbReference>
<keyword evidence="2" id="KW-1185">Reference proteome</keyword>
<comment type="caution">
    <text evidence="1">The sequence shown here is derived from an EMBL/GenBank/DDBJ whole genome shotgun (WGS) entry which is preliminary data.</text>
</comment>
<reference evidence="1 2" key="1">
    <citation type="submission" date="2024-03" db="EMBL/GenBank/DDBJ databases">
        <title>The Acrasis kona genome and developmental transcriptomes reveal deep origins of eukaryotic multicellular pathways.</title>
        <authorList>
            <person name="Sheikh S."/>
            <person name="Fu C.-J."/>
            <person name="Brown M.W."/>
            <person name="Baldauf S.L."/>
        </authorList>
    </citation>
    <scope>NUCLEOTIDE SEQUENCE [LARGE SCALE GENOMIC DNA]</scope>
    <source>
        <strain evidence="1 2">ATCC MYA-3509</strain>
    </source>
</reference>
<gene>
    <name evidence="1" type="ORF">AKO1_000308</name>
</gene>
<dbReference type="SUPFAM" id="SSF50494">
    <property type="entry name" value="Trypsin-like serine proteases"/>
    <property type="match status" value="1"/>
</dbReference>
<dbReference type="InterPro" id="IPR009003">
    <property type="entry name" value="Peptidase_S1_PA"/>
</dbReference>
<dbReference type="AlphaFoldDB" id="A0AAW2YMI1"/>
<protein>
    <recommendedName>
        <fullName evidence="3">Serine protease</fullName>
    </recommendedName>
</protein>
<accession>A0AAW2YMI1</accession>
<organism evidence="1 2">
    <name type="scientific">Acrasis kona</name>
    <dbReference type="NCBI Taxonomy" id="1008807"/>
    <lineage>
        <taxon>Eukaryota</taxon>
        <taxon>Discoba</taxon>
        <taxon>Heterolobosea</taxon>
        <taxon>Tetramitia</taxon>
        <taxon>Eutetramitia</taxon>
        <taxon>Acrasidae</taxon>
        <taxon>Acrasis</taxon>
    </lineage>
</organism>
<proteinExistence type="predicted"/>
<sequence>MNSNKNFNSKMSGFDLDCVKYMVPQADKLSSGSIQEIVFVTDFGQVVGDILLLNCRNKLQKKHAIHNANVRSMIESSSEGVGRIFVEYNTSKGGIQYFVGSAFAVTNNIIVTADHNVDAIREKDEVTFTLHRIFITFDPYTRFQEEVGIENMLELELLPKVVDSLDEFKSTPYELNSTFRRNDFRFLRFKNGEVSPTFLLPKHIPEETNCVVIGTPGSVDKTTFVNDHPSENSDELFEDLKERMDSFQRKTISSGSCEQTLEGFMLHRCPTLKGFSGGLVVILSKPMTYQYFSGIHIGGSMGINKNVFISVNRPEFAVEYALAIQNDTYFVAQNKNNLVDYFSTFSEETKNYANNLYKILFN</sequence>
<evidence type="ECO:0000313" key="2">
    <source>
        <dbReference type="Proteomes" id="UP001431209"/>
    </source>
</evidence>
<dbReference type="EMBL" id="JAOPGA020000363">
    <property type="protein sequence ID" value="KAL0478309.1"/>
    <property type="molecule type" value="Genomic_DNA"/>
</dbReference>
<name>A0AAW2YMI1_9EUKA</name>
<evidence type="ECO:0000313" key="1">
    <source>
        <dbReference type="EMBL" id="KAL0478309.1"/>
    </source>
</evidence>